<name>A0A2V1D5V7_9PLEO</name>
<feature type="region of interest" description="Disordered" evidence="1">
    <location>
        <begin position="111"/>
        <end position="146"/>
    </location>
</feature>
<dbReference type="EMBL" id="KZ805591">
    <property type="protein sequence ID" value="PVH93405.1"/>
    <property type="molecule type" value="Genomic_DNA"/>
</dbReference>
<feature type="compositionally biased region" description="Basic residues" evidence="1">
    <location>
        <begin position="118"/>
        <end position="130"/>
    </location>
</feature>
<keyword evidence="3" id="KW-1185">Reference proteome</keyword>
<feature type="compositionally biased region" description="Polar residues" evidence="1">
    <location>
        <begin position="134"/>
        <end position="143"/>
    </location>
</feature>
<reference evidence="2 3" key="1">
    <citation type="journal article" date="2018" name="Sci. Rep.">
        <title>Comparative genomics provides insights into the lifestyle and reveals functional heterogeneity of dark septate endophytic fungi.</title>
        <authorList>
            <person name="Knapp D.G."/>
            <person name="Nemeth J.B."/>
            <person name="Barry K."/>
            <person name="Hainaut M."/>
            <person name="Henrissat B."/>
            <person name="Johnson J."/>
            <person name="Kuo A."/>
            <person name="Lim J.H.P."/>
            <person name="Lipzen A."/>
            <person name="Nolan M."/>
            <person name="Ohm R.A."/>
            <person name="Tamas L."/>
            <person name="Grigoriev I.V."/>
            <person name="Spatafora J.W."/>
            <person name="Nagy L.G."/>
            <person name="Kovacs G.M."/>
        </authorList>
    </citation>
    <scope>NUCLEOTIDE SEQUENCE [LARGE SCALE GENOMIC DNA]</scope>
    <source>
        <strain evidence="2 3">DSE2036</strain>
    </source>
</reference>
<evidence type="ECO:0000256" key="1">
    <source>
        <dbReference type="SAM" id="MobiDB-lite"/>
    </source>
</evidence>
<proteinExistence type="predicted"/>
<evidence type="ECO:0000313" key="3">
    <source>
        <dbReference type="Proteomes" id="UP000244855"/>
    </source>
</evidence>
<sequence length="259" mass="29358">MASSAATTWKPWPVESNDCPVVVSNKSGSRIRTGYKFYTYKKTGKVSQLFVAFLVTGEAMRKHDVDFKSSVSHVFGERLETTKTWNEWERSFHAAWNKHYQIPLPLKTDYESPEKNQAKRAKRAKAKNAKNAKTPTSQATGSAQHDGGASAFINLSSGKHICDCDLPALSDYIKTHFALRSAPPADLLRKTNSFIEETGDPFWNHEEFLDFYNSNKPILGDEKAADPDTPTDEEMNQWTKEWIERCGRVERELGIDSKF</sequence>
<organism evidence="2 3">
    <name type="scientific">Periconia macrospinosa</name>
    <dbReference type="NCBI Taxonomy" id="97972"/>
    <lineage>
        <taxon>Eukaryota</taxon>
        <taxon>Fungi</taxon>
        <taxon>Dikarya</taxon>
        <taxon>Ascomycota</taxon>
        <taxon>Pezizomycotina</taxon>
        <taxon>Dothideomycetes</taxon>
        <taxon>Pleosporomycetidae</taxon>
        <taxon>Pleosporales</taxon>
        <taxon>Massarineae</taxon>
        <taxon>Periconiaceae</taxon>
        <taxon>Periconia</taxon>
    </lineage>
</organism>
<dbReference type="AlphaFoldDB" id="A0A2V1D5V7"/>
<protein>
    <submittedName>
        <fullName evidence="2">Uncharacterized protein</fullName>
    </submittedName>
</protein>
<evidence type="ECO:0000313" key="2">
    <source>
        <dbReference type="EMBL" id="PVH93405.1"/>
    </source>
</evidence>
<accession>A0A2V1D5V7</accession>
<dbReference type="Proteomes" id="UP000244855">
    <property type="component" value="Unassembled WGS sequence"/>
</dbReference>
<gene>
    <name evidence="2" type="ORF">DM02DRAFT_661975</name>
</gene>